<dbReference type="PANTHER" id="PTHR23079">
    <property type="entry name" value="RNA-DEPENDENT RNA POLYMERASE"/>
    <property type="match status" value="1"/>
</dbReference>
<keyword evidence="11" id="KW-1185">Reference proteome</keyword>
<comment type="similarity">
    <text evidence="1">Belongs to the RdRP family.</text>
</comment>
<keyword evidence="6" id="KW-0694">RNA-binding</keyword>
<organism evidence="11 12">
    <name type="scientific">Crassostrea virginica</name>
    <name type="common">Eastern oyster</name>
    <dbReference type="NCBI Taxonomy" id="6565"/>
    <lineage>
        <taxon>Eukaryota</taxon>
        <taxon>Metazoa</taxon>
        <taxon>Spiralia</taxon>
        <taxon>Lophotrochozoa</taxon>
        <taxon>Mollusca</taxon>
        <taxon>Bivalvia</taxon>
        <taxon>Autobranchia</taxon>
        <taxon>Pteriomorphia</taxon>
        <taxon>Ostreida</taxon>
        <taxon>Ostreoidea</taxon>
        <taxon>Ostreidae</taxon>
        <taxon>Crassostrea</taxon>
    </lineage>
</organism>
<dbReference type="Proteomes" id="UP000694844">
    <property type="component" value="Chromosome 8"/>
</dbReference>
<keyword evidence="5" id="KW-0548">Nucleotidyltransferase</keyword>
<evidence type="ECO:0000256" key="2">
    <source>
        <dbReference type="ARBA" id="ARBA00012494"/>
    </source>
</evidence>
<evidence type="ECO:0000259" key="10">
    <source>
        <dbReference type="Pfam" id="PF26253"/>
    </source>
</evidence>
<dbReference type="InterPro" id="IPR058752">
    <property type="entry name" value="RDRP_C_head"/>
</dbReference>
<dbReference type="RefSeq" id="XP_022295825.1">
    <property type="nucleotide sequence ID" value="XM_022440117.1"/>
</dbReference>
<dbReference type="GO" id="GO:0003968">
    <property type="term" value="F:RNA-directed RNA polymerase activity"/>
    <property type="evidence" value="ECO:0007669"/>
    <property type="project" value="UniProtKB-KW"/>
</dbReference>
<proteinExistence type="inferred from homology"/>
<comment type="catalytic activity">
    <reaction evidence="8">
        <text>RNA(n) + a ribonucleoside 5'-triphosphate = RNA(n+1) + diphosphate</text>
        <dbReference type="Rhea" id="RHEA:21248"/>
        <dbReference type="Rhea" id="RHEA-COMP:14527"/>
        <dbReference type="Rhea" id="RHEA-COMP:17342"/>
        <dbReference type="ChEBI" id="CHEBI:33019"/>
        <dbReference type="ChEBI" id="CHEBI:61557"/>
        <dbReference type="ChEBI" id="CHEBI:140395"/>
        <dbReference type="EC" id="2.7.7.48"/>
    </reaction>
</comment>
<feature type="domain" description="RDRP core" evidence="9">
    <location>
        <begin position="379"/>
        <end position="927"/>
    </location>
</feature>
<evidence type="ECO:0000313" key="12">
    <source>
        <dbReference type="RefSeq" id="XP_022295825.1"/>
    </source>
</evidence>
<dbReference type="InterPro" id="IPR057596">
    <property type="entry name" value="RDRP_core"/>
</dbReference>
<dbReference type="KEGG" id="cvn:111105743"/>
<keyword evidence="3" id="KW-0696">RNA-directed RNA polymerase</keyword>
<evidence type="ECO:0000256" key="3">
    <source>
        <dbReference type="ARBA" id="ARBA00022484"/>
    </source>
</evidence>
<evidence type="ECO:0000256" key="6">
    <source>
        <dbReference type="ARBA" id="ARBA00022884"/>
    </source>
</evidence>
<dbReference type="InterPro" id="IPR007855">
    <property type="entry name" value="RDRP"/>
</dbReference>
<dbReference type="GO" id="GO:0031380">
    <property type="term" value="C:nuclear RNA-directed RNA polymerase complex"/>
    <property type="evidence" value="ECO:0007669"/>
    <property type="project" value="TreeGrafter"/>
</dbReference>
<dbReference type="EC" id="2.7.7.48" evidence="2"/>
<evidence type="ECO:0000256" key="8">
    <source>
        <dbReference type="ARBA" id="ARBA00048744"/>
    </source>
</evidence>
<gene>
    <name evidence="12" type="primary">LOC111105743</name>
</gene>
<evidence type="ECO:0000256" key="4">
    <source>
        <dbReference type="ARBA" id="ARBA00022679"/>
    </source>
</evidence>
<dbReference type="GO" id="GO:0003723">
    <property type="term" value="F:RNA binding"/>
    <property type="evidence" value="ECO:0007669"/>
    <property type="project" value="UniProtKB-KW"/>
</dbReference>
<accession>A0A8B8AXD3</accession>
<dbReference type="Pfam" id="PF05183">
    <property type="entry name" value="RdRP"/>
    <property type="match status" value="1"/>
</dbReference>
<reference evidence="12" key="1">
    <citation type="submission" date="2025-08" db="UniProtKB">
        <authorList>
            <consortium name="RefSeq"/>
        </authorList>
    </citation>
    <scope>IDENTIFICATION</scope>
    <source>
        <tissue evidence="12">Whole sample</tissue>
    </source>
</reference>
<dbReference type="GeneID" id="111105743"/>
<dbReference type="PANTHER" id="PTHR23079:SF55">
    <property type="entry name" value="RNA-DIRECTED RNA POLYMERASE"/>
    <property type="match status" value="1"/>
</dbReference>
<evidence type="ECO:0000313" key="11">
    <source>
        <dbReference type="Proteomes" id="UP000694844"/>
    </source>
</evidence>
<evidence type="ECO:0000256" key="1">
    <source>
        <dbReference type="ARBA" id="ARBA00005762"/>
    </source>
</evidence>
<sequence length="1809" mass="209390">MAKNEIKKEKERFSIRFRYLKDATSVKYFHRSLPKHIIPKNNANILKDTETAYNNCGVTYEQYFTTTEHSLVEEDVCHAWFSSKPSLEDMAWIEIIRKKRSYPESVRHGEALSFRGVRVVGGSMTSPVTFVQHCDLSKNFQNDLNFSFQPESSMFIIEKECSLEDIIAGNDSPQFTLEAAFDSLHDTVVVHKGDTYIAMLLNLKFSTKIYNRAGKFYRDKRGVANHTGFDDIGCVNTYCLRLDFDRHEYSKIKLFLSCLICNRFYVAYADLKVTLTQYAKVSLPTRRFEVAYAWECVQSLGFKVTDHISPEVKRYIEILMCRKTTLIPQIFYNLSEQLMDKPFFLFKDELDLIVQRTTQSGSSEKESPPHHSMVPRMVLTPTKLVYLPKEPVFQNRILRKYGQEFFIKVVIRDEDFTKLCSVQSFELNNILERMKTVFKDGFEIQECHYEFLGCSNSQLREHSFWFFHPHDGINSEFIRNSSGDLSSEMCVASYVSRFGLCFSSSQKTVDIDKSCVVYVRDVKNDQYCFTDGIGCISPRLAEKVANELGIQPTPSAFQIRFGGCKGVVAQNPMLRNEDVLWIGESMRKFESKSNNLEILEVTRPVRLHLNRQVITLLSALGIPDHVFLNLQERMLIDMADMLIDDEKALAALEESRVGMNVSLLANRGISFVQEPFFRSLLHSIYNNKLKTLMRQTRIQIPLDKGRYMMGTSDETRTLESGQVFIQYSKDTHLPGENVIVVEGDVVVTKNPCFHEGDIRVFQAVNIPRLRHMVDCIVFPQLGLRPHPDEMSGSDLDGDEYFVCWDEDLCKIKNHEPMDFPKAKKKCLTREVTSDDIIDFLADYIRHDKLGLIANAHLVQADRNEKGIFSDECHKLAEMHSDAVDFPKTGNCVNIVDKLRPKEYPDFMMKKDKKIYSSTKIIGKLFRQCRSIHWMQKQHNLNVDAMEDFFPLKIDDVTMREAKYQKNLYQNKVLEVLRMYGINTEAEALTGLIQSVKQMNGCLKDEKFKLGQIVKERMSQIQKETKKEFYKESRLMSTEQNRNIHFLKKALAWYLVTYDVDHAEHLDPNRPILSFPWIVGDILVSLKRFTTIESSGLDIFLKEYYEVSQRDRRRKIDSLDMMTTYIESILMDVQPENVEIIRIGLESCGILKRQQHLNIMIRGLQPPVINETLKKKGLVNTSKALQDPRFLVIPDDKDKYVRIIRNDRILKLSKMYNDYLTKYSCLRPAVQFIQDLLSQNVLPEDSDCHCFADLIAIVIAVLSLSCSKTIHFCVTETSKKDSVKHLLRILKNFILNFRSTKMSAAHSLTALNISSEIMAQIAKTFLIVYQKIAQNDRTRNPFFQCVNGVNADDTISELDDDEHNEVFDLPMNILNSIICAEIFIEFQLSQKSGADVLFYNCQKGPMKFEAWGTERSIAKIKEIIDKILMTPKSKLSASNGQIIADAAYSLIFEGGCEESELLFVKCPKMASEHQRRKEVLSFSPILKQANTHRDIFWRDFEEKFVQQWNDLKSEYNEVLHGEICLNISFGTFFVMNVSDHDSINVLKLNTLLNTVDQRKKQAQLKMERTRNGKNMHIPYTFSFQPGVDLSTDTISIILERLGFFCLNNQEEKKISVRINGESPVFCNFDQNGELVRMNFADIKWSMLTFVPEGPQYHKQFTNIRFRLQSFREVDRKNVVKMEEYTQLVQRGKVLKATPSGYIIDAFFQKKDITFAREKIIKTYHNLDCGDDFAGVNLKVEVAKVTELKPNTGMTQLHRINSSKIEVIFSPYVPQLESTDENLRSYARHILEKSLRLAREFEKMQQYMNLI</sequence>
<evidence type="ECO:0000256" key="5">
    <source>
        <dbReference type="ARBA" id="ARBA00022695"/>
    </source>
</evidence>
<protein>
    <recommendedName>
        <fullName evidence="2">RNA-directed RNA polymerase</fullName>
        <ecNumber evidence="2">2.7.7.48</ecNumber>
    </recommendedName>
</protein>
<dbReference type="GO" id="GO:0030422">
    <property type="term" value="P:siRNA processing"/>
    <property type="evidence" value="ECO:0007669"/>
    <property type="project" value="TreeGrafter"/>
</dbReference>
<keyword evidence="4" id="KW-0808">Transferase</keyword>
<name>A0A8B8AXD3_CRAVI</name>
<evidence type="ECO:0000256" key="7">
    <source>
        <dbReference type="ARBA" id="ARBA00023158"/>
    </source>
</evidence>
<dbReference type="OrthoDB" id="6513042at2759"/>
<feature type="domain" description="RDRP C-terminal head" evidence="10">
    <location>
        <begin position="952"/>
        <end position="1087"/>
    </location>
</feature>
<keyword evidence="7" id="KW-0943">RNA-mediated gene silencing</keyword>
<dbReference type="Pfam" id="PF26253">
    <property type="entry name" value="RdRP_head"/>
    <property type="match status" value="1"/>
</dbReference>
<evidence type="ECO:0000259" key="9">
    <source>
        <dbReference type="Pfam" id="PF05183"/>
    </source>
</evidence>